<proteinExistence type="predicted"/>
<dbReference type="EMBL" id="MU274904">
    <property type="protein sequence ID" value="KAI0092109.1"/>
    <property type="molecule type" value="Genomic_DNA"/>
</dbReference>
<protein>
    <submittedName>
        <fullName evidence="1">Uncharacterized protein</fullName>
    </submittedName>
</protein>
<gene>
    <name evidence="1" type="ORF">BDY19DRAFT_579416</name>
</gene>
<name>A0ACB8UDI3_9APHY</name>
<sequence>MSTDSNDAAQLLYPPNVQYNGSKVYTIKFLSSCFAGAAAGTLGLETWLGFGLFLFSTLLTFACLYVKCKAKPAKYAPGGLWDLLNPGQDNMFSFLLVWTLFYGIVHGEITWQLDPTASHINTVP</sequence>
<comment type="caution">
    <text evidence="1">The sequence shown here is derived from an EMBL/GenBank/DDBJ whole genome shotgun (WGS) entry which is preliminary data.</text>
</comment>
<evidence type="ECO:0000313" key="2">
    <source>
        <dbReference type="Proteomes" id="UP001055072"/>
    </source>
</evidence>
<accession>A0ACB8UDI3</accession>
<dbReference type="Proteomes" id="UP001055072">
    <property type="component" value="Unassembled WGS sequence"/>
</dbReference>
<evidence type="ECO:0000313" key="1">
    <source>
        <dbReference type="EMBL" id="KAI0092109.1"/>
    </source>
</evidence>
<organism evidence="1 2">
    <name type="scientific">Irpex rosettiformis</name>
    <dbReference type="NCBI Taxonomy" id="378272"/>
    <lineage>
        <taxon>Eukaryota</taxon>
        <taxon>Fungi</taxon>
        <taxon>Dikarya</taxon>
        <taxon>Basidiomycota</taxon>
        <taxon>Agaricomycotina</taxon>
        <taxon>Agaricomycetes</taxon>
        <taxon>Polyporales</taxon>
        <taxon>Irpicaceae</taxon>
        <taxon>Irpex</taxon>
    </lineage>
</organism>
<keyword evidence="2" id="KW-1185">Reference proteome</keyword>
<reference evidence="1" key="1">
    <citation type="journal article" date="2021" name="Environ. Microbiol.">
        <title>Gene family expansions and transcriptome signatures uncover fungal adaptations to wood decay.</title>
        <authorList>
            <person name="Hage H."/>
            <person name="Miyauchi S."/>
            <person name="Viragh M."/>
            <person name="Drula E."/>
            <person name="Min B."/>
            <person name="Chaduli D."/>
            <person name="Navarro D."/>
            <person name="Favel A."/>
            <person name="Norest M."/>
            <person name="Lesage-Meessen L."/>
            <person name="Balint B."/>
            <person name="Merenyi Z."/>
            <person name="de Eugenio L."/>
            <person name="Morin E."/>
            <person name="Martinez A.T."/>
            <person name="Baldrian P."/>
            <person name="Stursova M."/>
            <person name="Martinez M.J."/>
            <person name="Novotny C."/>
            <person name="Magnuson J.K."/>
            <person name="Spatafora J.W."/>
            <person name="Maurice S."/>
            <person name="Pangilinan J."/>
            <person name="Andreopoulos W."/>
            <person name="LaButti K."/>
            <person name="Hundley H."/>
            <person name="Na H."/>
            <person name="Kuo A."/>
            <person name="Barry K."/>
            <person name="Lipzen A."/>
            <person name="Henrissat B."/>
            <person name="Riley R."/>
            <person name="Ahrendt S."/>
            <person name="Nagy L.G."/>
            <person name="Grigoriev I.V."/>
            <person name="Martin F."/>
            <person name="Rosso M.N."/>
        </authorList>
    </citation>
    <scope>NUCLEOTIDE SEQUENCE</scope>
    <source>
        <strain evidence="1">CBS 384.51</strain>
    </source>
</reference>